<feature type="compositionally biased region" description="Polar residues" evidence="1">
    <location>
        <begin position="405"/>
        <end position="431"/>
    </location>
</feature>
<feature type="compositionally biased region" description="Polar residues" evidence="1">
    <location>
        <begin position="960"/>
        <end position="970"/>
    </location>
</feature>
<feature type="region of interest" description="Disordered" evidence="1">
    <location>
        <begin position="705"/>
        <end position="738"/>
    </location>
</feature>
<feature type="compositionally biased region" description="Basic and acidic residues" evidence="1">
    <location>
        <begin position="878"/>
        <end position="898"/>
    </location>
</feature>
<sequence length="1052" mass="115388">MQKFWWPEHELQLLRELQRQQQSTQFCDTLLQTEALSPYLSEKLSSCPLPPSGERRQLQLRNVKAKTLVKLVGLLYSGVLEVKGVTEKSDVLAAAHAFGITDLVEGQKYVEVKEGMQQGDCKSFGICKENGREWHENSKKQDAQVQVDVVGGREERSCASVGTQTVSETSVDTSVICSGYTKPPTAEPESSGCQSLNLAFCLEPTPTHASTPRPAIPSDEESTLTQSSNPASTTPFSGDAVTFPVNSDFSFAHKDSVYQELSESGDIIQALVGERTGVTDGTNGEVSDNGGDAELPGQVTGDETVGAESAETTEKTGVCASVGLKNLAEMERMQQMVETTQISVKVKLRRQRTEGEAWEVVSMQDTDETFSVLASLKQDCSRRPQADADSTDDLSREPDVLTPQPAASNQLQLLSTNTPTLSDVSFSPNQTDKPESAPLSQHHGSAEESDEQIGKLLEDIMMSLNILSTSMCQDPGTEEDAGQSQLHSAAQCNHCPSDESATGIHCCFAAQNQPTSESRSAPPSDVLQQQQQQQRSAWYDSSDGSLEPSDAISCQEKLHYPQFQQAPSQDDQHVHQLLPLVNENDTQLGQTFPLPCMDEFRLPPCLSPLESCTSVTTQQLHLSSSCNDLQQQQSPWQQRRPWLSENPGSLTFPLSAGSQSWWSKQCLGHVEQNPKNVGTCAETFSEADLQLQSKEITEALKCKQDEPAGGAAAPRRKKKCTGHQKNASRGNDGTKQARIRTRSFVKKELASDIILGNSALLVPVIHRAKITDTQGLLFPTGTCGGPRKKTPEESVPVDEDGELQMGEDVSKETEEKQTSRRCDKRKRSTSEEEPKNTASAAENKDDTTKLRTPKRPKMVSLKDFQKLLRRQHSTTTSKNKDKQVTDEDRGVLSLDENHNQLLHKHREDTNSSANENSGSTFNDEEDVARRLQSGVLMKTHDEGGADSHQSAISQDEDLPHSNTRLPQETNAAPDHDPNPKPEKTGPPVSGSEDVSRTEEGEEEEVDILLYSPEKDPQGRACEFGLNGVDMTADEEEEEEERNDIDVTGDEAE</sequence>
<organism evidence="2 3">
    <name type="scientific">Parambassis ranga</name>
    <name type="common">Indian glassy fish</name>
    <dbReference type="NCBI Taxonomy" id="210632"/>
    <lineage>
        <taxon>Eukaryota</taxon>
        <taxon>Metazoa</taxon>
        <taxon>Chordata</taxon>
        <taxon>Craniata</taxon>
        <taxon>Vertebrata</taxon>
        <taxon>Euteleostomi</taxon>
        <taxon>Actinopterygii</taxon>
        <taxon>Neopterygii</taxon>
        <taxon>Teleostei</taxon>
        <taxon>Neoteleostei</taxon>
        <taxon>Acanthomorphata</taxon>
        <taxon>Ovalentaria</taxon>
        <taxon>Ambassidae</taxon>
        <taxon>Parambassis</taxon>
    </lineage>
</organism>
<feature type="region of interest" description="Disordered" evidence="1">
    <location>
        <begin position="278"/>
        <end position="299"/>
    </location>
</feature>
<keyword evidence="2" id="KW-1185">Reference proteome</keyword>
<name>A0A6P7JGN6_9TELE</name>
<dbReference type="OrthoDB" id="1925334at2759"/>
<accession>A0A6P7JGN6</accession>
<feature type="region of interest" description="Disordered" evidence="1">
    <location>
        <begin position="514"/>
        <end position="547"/>
    </location>
</feature>
<feature type="region of interest" description="Disordered" evidence="1">
    <location>
        <begin position="775"/>
        <end position="1052"/>
    </location>
</feature>
<dbReference type="GeneID" id="114445139"/>
<feature type="compositionally biased region" description="Basic and acidic residues" evidence="1">
    <location>
        <begin position="973"/>
        <end position="983"/>
    </location>
</feature>
<dbReference type="Proteomes" id="UP000515145">
    <property type="component" value="Chromosome 1"/>
</dbReference>
<evidence type="ECO:0000313" key="2">
    <source>
        <dbReference type="Proteomes" id="UP000515145"/>
    </source>
</evidence>
<gene>
    <name evidence="3" type="primary">LOC114445139</name>
</gene>
<protein>
    <submittedName>
        <fullName evidence="3">Uncharacterized protein LOC114445139</fullName>
    </submittedName>
</protein>
<dbReference type="Gene3D" id="3.30.710.10">
    <property type="entry name" value="Potassium Channel Kv1.1, Chain A"/>
    <property type="match status" value="1"/>
</dbReference>
<dbReference type="AlphaFoldDB" id="A0A6P7JGN6"/>
<feature type="compositionally biased region" description="Basic and acidic residues" evidence="1">
    <location>
        <begin position="808"/>
        <end position="821"/>
    </location>
</feature>
<proteinExistence type="predicted"/>
<feature type="compositionally biased region" description="Acidic residues" evidence="1">
    <location>
        <begin position="1031"/>
        <end position="1052"/>
    </location>
</feature>
<feature type="region of interest" description="Disordered" evidence="1">
    <location>
        <begin position="379"/>
        <end position="451"/>
    </location>
</feature>
<dbReference type="SUPFAM" id="SSF54695">
    <property type="entry name" value="POZ domain"/>
    <property type="match status" value="1"/>
</dbReference>
<feature type="compositionally biased region" description="Polar residues" evidence="1">
    <location>
        <begin position="223"/>
        <end position="236"/>
    </location>
</feature>
<reference evidence="3" key="1">
    <citation type="submission" date="2025-08" db="UniProtKB">
        <authorList>
            <consortium name="RefSeq"/>
        </authorList>
    </citation>
    <scope>IDENTIFICATION</scope>
</reference>
<evidence type="ECO:0000256" key="1">
    <source>
        <dbReference type="SAM" id="MobiDB-lite"/>
    </source>
</evidence>
<dbReference type="RefSeq" id="XP_028275935.1">
    <property type="nucleotide sequence ID" value="XM_028420134.1"/>
</dbReference>
<feature type="region of interest" description="Disordered" evidence="1">
    <location>
        <begin position="204"/>
        <end position="239"/>
    </location>
</feature>
<dbReference type="InterPro" id="IPR011333">
    <property type="entry name" value="SKP1/BTB/POZ_sf"/>
</dbReference>
<evidence type="ECO:0000313" key="3">
    <source>
        <dbReference type="RefSeq" id="XP_028275935.1"/>
    </source>
</evidence>
<feature type="compositionally biased region" description="Polar residues" evidence="1">
    <location>
        <begin position="723"/>
        <end position="734"/>
    </location>
</feature>
<feature type="compositionally biased region" description="Polar residues" evidence="1">
    <location>
        <begin position="910"/>
        <end position="921"/>
    </location>
</feature>
<dbReference type="InParanoid" id="A0A6P7JGN6"/>